<accession>A0A482V8D7</accession>
<keyword evidence="2" id="KW-1185">Reference proteome</keyword>
<organism evidence="1 2">
    <name type="scientific">Asbolus verrucosus</name>
    <name type="common">Desert ironclad beetle</name>
    <dbReference type="NCBI Taxonomy" id="1661398"/>
    <lineage>
        <taxon>Eukaryota</taxon>
        <taxon>Metazoa</taxon>
        <taxon>Ecdysozoa</taxon>
        <taxon>Arthropoda</taxon>
        <taxon>Hexapoda</taxon>
        <taxon>Insecta</taxon>
        <taxon>Pterygota</taxon>
        <taxon>Neoptera</taxon>
        <taxon>Endopterygota</taxon>
        <taxon>Coleoptera</taxon>
        <taxon>Polyphaga</taxon>
        <taxon>Cucujiformia</taxon>
        <taxon>Tenebrionidae</taxon>
        <taxon>Pimeliinae</taxon>
        <taxon>Asbolus</taxon>
    </lineage>
</organism>
<protein>
    <submittedName>
        <fullName evidence="1">Uncharacterized protein</fullName>
    </submittedName>
</protein>
<reference evidence="1 2" key="1">
    <citation type="submission" date="2017-03" db="EMBL/GenBank/DDBJ databases">
        <title>Genome of the blue death feigning beetle - Asbolus verrucosus.</title>
        <authorList>
            <person name="Rider S.D."/>
        </authorList>
    </citation>
    <scope>NUCLEOTIDE SEQUENCE [LARGE SCALE GENOMIC DNA]</scope>
    <source>
        <strain evidence="1">Butters</strain>
        <tissue evidence="1">Head and leg muscle</tissue>
    </source>
</reference>
<evidence type="ECO:0000313" key="1">
    <source>
        <dbReference type="EMBL" id="RZB39485.1"/>
    </source>
</evidence>
<evidence type="ECO:0000313" key="2">
    <source>
        <dbReference type="Proteomes" id="UP000292052"/>
    </source>
</evidence>
<gene>
    <name evidence="1" type="ORF">BDFB_014721</name>
</gene>
<dbReference type="Proteomes" id="UP000292052">
    <property type="component" value="Unassembled WGS sequence"/>
</dbReference>
<dbReference type="AlphaFoldDB" id="A0A482V8D7"/>
<sequence>MSSSIRDLNMDLLLMGQAEFSLQNLKSKIITIVWIPNILMTGFRSC</sequence>
<comment type="caution">
    <text evidence="1">The sequence shown here is derived from an EMBL/GenBank/DDBJ whole genome shotgun (WGS) entry which is preliminary data.</text>
</comment>
<name>A0A482V8D7_ASBVE</name>
<proteinExistence type="predicted"/>
<dbReference type="EMBL" id="QDEB01127827">
    <property type="protein sequence ID" value="RZB39485.1"/>
    <property type="molecule type" value="Genomic_DNA"/>
</dbReference>